<sequence>MGIEASVTDVWEGFGIQITRDYPDDDKTIFVRNKKLDMMVMPNK</sequence>
<dbReference type="Proteomes" id="UP000265520">
    <property type="component" value="Unassembled WGS sequence"/>
</dbReference>
<name>A0A392PTK3_9FABA</name>
<protein>
    <submittedName>
        <fullName evidence="1">Uncharacterized protein</fullName>
    </submittedName>
</protein>
<accession>A0A392PTK3</accession>
<dbReference type="EMBL" id="LXQA010096410">
    <property type="protein sequence ID" value="MCI15421.1"/>
    <property type="molecule type" value="Genomic_DNA"/>
</dbReference>
<feature type="non-terminal residue" evidence="1">
    <location>
        <position position="44"/>
    </location>
</feature>
<reference evidence="1 2" key="1">
    <citation type="journal article" date="2018" name="Front. Plant Sci.">
        <title>Red Clover (Trifolium pratense) and Zigzag Clover (T. medium) - A Picture of Genomic Similarities and Differences.</title>
        <authorList>
            <person name="Dluhosova J."/>
            <person name="Istvanek J."/>
            <person name="Nedelnik J."/>
            <person name="Repkova J."/>
        </authorList>
    </citation>
    <scope>NUCLEOTIDE SEQUENCE [LARGE SCALE GENOMIC DNA]</scope>
    <source>
        <strain evidence="2">cv. 10/8</strain>
        <tissue evidence="1">Leaf</tissue>
    </source>
</reference>
<keyword evidence="2" id="KW-1185">Reference proteome</keyword>
<evidence type="ECO:0000313" key="2">
    <source>
        <dbReference type="Proteomes" id="UP000265520"/>
    </source>
</evidence>
<organism evidence="1 2">
    <name type="scientific">Trifolium medium</name>
    <dbReference type="NCBI Taxonomy" id="97028"/>
    <lineage>
        <taxon>Eukaryota</taxon>
        <taxon>Viridiplantae</taxon>
        <taxon>Streptophyta</taxon>
        <taxon>Embryophyta</taxon>
        <taxon>Tracheophyta</taxon>
        <taxon>Spermatophyta</taxon>
        <taxon>Magnoliopsida</taxon>
        <taxon>eudicotyledons</taxon>
        <taxon>Gunneridae</taxon>
        <taxon>Pentapetalae</taxon>
        <taxon>rosids</taxon>
        <taxon>fabids</taxon>
        <taxon>Fabales</taxon>
        <taxon>Fabaceae</taxon>
        <taxon>Papilionoideae</taxon>
        <taxon>50 kb inversion clade</taxon>
        <taxon>NPAAA clade</taxon>
        <taxon>Hologalegina</taxon>
        <taxon>IRL clade</taxon>
        <taxon>Trifolieae</taxon>
        <taxon>Trifolium</taxon>
    </lineage>
</organism>
<dbReference type="AlphaFoldDB" id="A0A392PTK3"/>
<evidence type="ECO:0000313" key="1">
    <source>
        <dbReference type="EMBL" id="MCI15421.1"/>
    </source>
</evidence>
<comment type="caution">
    <text evidence="1">The sequence shown here is derived from an EMBL/GenBank/DDBJ whole genome shotgun (WGS) entry which is preliminary data.</text>
</comment>
<proteinExistence type="predicted"/>